<dbReference type="InterPro" id="IPR020796">
    <property type="entry name" value="ORC5"/>
</dbReference>
<evidence type="ECO:0000259" key="10">
    <source>
        <dbReference type="Pfam" id="PF21639"/>
    </source>
</evidence>
<keyword evidence="3" id="KW-0235">DNA replication</keyword>
<dbReference type="Pfam" id="PF21639">
    <property type="entry name" value="ORC5_lid"/>
    <property type="match status" value="1"/>
</dbReference>
<comment type="subcellular location">
    <subcellularLocation>
        <location evidence="1">Nucleus</location>
    </subcellularLocation>
</comment>
<evidence type="ECO:0000256" key="7">
    <source>
        <dbReference type="SAM" id="MobiDB-lite"/>
    </source>
</evidence>
<evidence type="ECO:0000256" key="2">
    <source>
        <dbReference type="ARBA" id="ARBA00006269"/>
    </source>
</evidence>
<dbReference type="InterPro" id="IPR048866">
    <property type="entry name" value="ORC5_lid"/>
</dbReference>
<dbReference type="Gene3D" id="3.40.50.300">
    <property type="entry name" value="P-loop containing nucleotide triphosphate hydrolases"/>
    <property type="match status" value="1"/>
</dbReference>
<dbReference type="GO" id="GO:0006270">
    <property type="term" value="P:DNA replication initiation"/>
    <property type="evidence" value="ECO:0007669"/>
    <property type="project" value="TreeGrafter"/>
</dbReference>
<dbReference type="InterPro" id="IPR047088">
    <property type="entry name" value="ORC5_C"/>
</dbReference>
<accession>A0A0A9EPT6</accession>
<evidence type="ECO:0000256" key="4">
    <source>
        <dbReference type="ARBA" id="ARBA00022741"/>
    </source>
</evidence>
<protein>
    <submittedName>
        <fullName evidence="11">Uncharacterized protein</fullName>
    </submittedName>
</protein>
<dbReference type="GO" id="GO:0003688">
    <property type="term" value="F:DNA replication origin binding"/>
    <property type="evidence" value="ECO:0007669"/>
    <property type="project" value="TreeGrafter"/>
</dbReference>
<comment type="similarity">
    <text evidence="2">Belongs to the ORC5 family.</text>
</comment>
<evidence type="ECO:0000256" key="5">
    <source>
        <dbReference type="ARBA" id="ARBA00022840"/>
    </source>
</evidence>
<dbReference type="Pfam" id="PF14630">
    <property type="entry name" value="ORC5_C"/>
    <property type="match status" value="1"/>
</dbReference>
<dbReference type="GO" id="GO:0005664">
    <property type="term" value="C:nuclear origin of replication recognition complex"/>
    <property type="evidence" value="ECO:0007669"/>
    <property type="project" value="TreeGrafter"/>
</dbReference>
<dbReference type="Pfam" id="PF13191">
    <property type="entry name" value="AAA_16"/>
    <property type="match status" value="1"/>
</dbReference>
<evidence type="ECO:0000259" key="8">
    <source>
        <dbReference type="Pfam" id="PF13191"/>
    </source>
</evidence>
<sequence>MSQPVTQRRTTRSSASASDPASPTSPSKSRPKPSPRRQLLAAGASKEEEGETKQSVDVLVEALPGRRAQATDLLRLLAPAPALPLLLHGGAATGKTRALLLALRHVHPRPRLVAYAALRSLPSPRALFASLLAQLSPSSSSSSSASSRQRVPDKPSDFVAALRDALAGLSTQGEAVYLVFDNLEVVRSWDKGGQILALLLRLHDLLRLPQVVLVYVGSATPDAYYSMTGSVEPNHIYFPDYTVHEVRDILIRGHPNPKLYSSFLSVALKPLFRVTRRVDELAATLEPLFRKYYEPLGDLKAVPDEGIKRKLFEHIQPHLAVALNETFSVPMRVSVEEYKDGSSGLKASAKRQFGSRDSLSNELEFHMSVSAKYLLLSAFLASRNPATLDAALFDSTGGSDSRKRKRKSSQASVAMKDTIVEEMLMKGPGTFPLERLLAIFQCITSVSEDALSDVDCLDSTMNGSGITGLMSDVLLQLSTLCNSNFLSKSRSCPLEGSARYRSNIDEDLALKVARSVSFPLSKYIYRR</sequence>
<organism evidence="11">
    <name type="scientific">Arundo donax</name>
    <name type="common">Giant reed</name>
    <name type="synonym">Donax arundinaceus</name>
    <dbReference type="NCBI Taxonomy" id="35708"/>
    <lineage>
        <taxon>Eukaryota</taxon>
        <taxon>Viridiplantae</taxon>
        <taxon>Streptophyta</taxon>
        <taxon>Embryophyta</taxon>
        <taxon>Tracheophyta</taxon>
        <taxon>Spermatophyta</taxon>
        <taxon>Magnoliopsida</taxon>
        <taxon>Liliopsida</taxon>
        <taxon>Poales</taxon>
        <taxon>Poaceae</taxon>
        <taxon>PACMAD clade</taxon>
        <taxon>Arundinoideae</taxon>
        <taxon>Arundineae</taxon>
        <taxon>Arundo</taxon>
    </lineage>
</organism>
<dbReference type="InterPro" id="IPR027417">
    <property type="entry name" value="P-loop_NTPase"/>
</dbReference>
<evidence type="ECO:0000259" key="9">
    <source>
        <dbReference type="Pfam" id="PF14630"/>
    </source>
</evidence>
<proteinExistence type="inferred from homology"/>
<reference evidence="11" key="1">
    <citation type="submission" date="2014-09" db="EMBL/GenBank/DDBJ databases">
        <authorList>
            <person name="Magalhaes I.L.F."/>
            <person name="Oliveira U."/>
            <person name="Santos F.R."/>
            <person name="Vidigal T.H.D.A."/>
            <person name="Brescovit A.D."/>
            <person name="Santos A.J."/>
        </authorList>
    </citation>
    <scope>NUCLEOTIDE SEQUENCE</scope>
    <source>
        <tissue evidence="11">Shoot tissue taken approximately 20 cm above the soil surface</tissue>
    </source>
</reference>
<feature type="domain" description="Origin recognition complex subunit 5 C-terminal" evidence="9">
    <location>
        <begin position="367"/>
        <end position="524"/>
    </location>
</feature>
<reference evidence="11" key="2">
    <citation type="journal article" date="2015" name="Data Brief">
        <title>Shoot transcriptome of the giant reed, Arundo donax.</title>
        <authorList>
            <person name="Barrero R.A."/>
            <person name="Guerrero F.D."/>
            <person name="Moolhuijzen P."/>
            <person name="Goolsby J.A."/>
            <person name="Tidwell J."/>
            <person name="Bellgard S.E."/>
            <person name="Bellgard M.I."/>
        </authorList>
    </citation>
    <scope>NUCLEOTIDE SEQUENCE</scope>
    <source>
        <tissue evidence="11">Shoot tissue taken approximately 20 cm above the soil surface</tissue>
    </source>
</reference>
<evidence type="ECO:0000256" key="6">
    <source>
        <dbReference type="ARBA" id="ARBA00023242"/>
    </source>
</evidence>
<evidence type="ECO:0000256" key="1">
    <source>
        <dbReference type="ARBA" id="ARBA00004123"/>
    </source>
</evidence>
<dbReference type="EMBL" id="GBRH01199863">
    <property type="protein sequence ID" value="JAD98032.1"/>
    <property type="molecule type" value="Transcribed_RNA"/>
</dbReference>
<feature type="domain" description="ORC5 lid" evidence="10">
    <location>
        <begin position="260"/>
        <end position="307"/>
    </location>
</feature>
<feature type="compositionally biased region" description="Low complexity" evidence="7">
    <location>
        <begin position="12"/>
        <end position="28"/>
    </location>
</feature>
<name>A0A0A9EPT6_ARUDO</name>
<evidence type="ECO:0000256" key="3">
    <source>
        <dbReference type="ARBA" id="ARBA00022705"/>
    </source>
</evidence>
<keyword evidence="4" id="KW-0547">Nucleotide-binding</keyword>
<dbReference type="AlphaFoldDB" id="A0A0A9EPT6"/>
<evidence type="ECO:0000313" key="11">
    <source>
        <dbReference type="EMBL" id="JAD98032.1"/>
    </source>
</evidence>
<keyword evidence="5" id="KW-0067">ATP-binding</keyword>
<dbReference type="PANTHER" id="PTHR12705:SF0">
    <property type="entry name" value="ORIGIN RECOGNITION COMPLEX SUBUNIT 5"/>
    <property type="match status" value="1"/>
</dbReference>
<dbReference type="SUPFAM" id="SSF52540">
    <property type="entry name" value="P-loop containing nucleoside triphosphate hydrolases"/>
    <property type="match status" value="1"/>
</dbReference>
<feature type="domain" description="Orc1-like AAA ATPase" evidence="8">
    <location>
        <begin position="63"/>
        <end position="208"/>
    </location>
</feature>
<feature type="region of interest" description="Disordered" evidence="7">
    <location>
        <begin position="1"/>
        <end position="53"/>
    </location>
</feature>
<dbReference type="PANTHER" id="PTHR12705">
    <property type="entry name" value="ORIGIN RECOGNITION COMPLEX SUBUNIT 5"/>
    <property type="match status" value="1"/>
</dbReference>
<keyword evidence="6" id="KW-0539">Nucleus</keyword>
<dbReference type="InterPro" id="IPR041664">
    <property type="entry name" value="AAA_16"/>
</dbReference>